<keyword evidence="2" id="KW-1185">Reference proteome</keyword>
<comment type="caution">
    <text evidence="1">The sequence shown here is derived from an EMBL/GenBank/DDBJ whole genome shotgun (WGS) entry which is preliminary data.</text>
</comment>
<proteinExistence type="predicted"/>
<dbReference type="Proteomes" id="UP000239698">
    <property type="component" value="Unassembled WGS sequence"/>
</dbReference>
<protein>
    <submittedName>
        <fullName evidence="1">Uncharacterized protein</fullName>
    </submittedName>
</protein>
<organism evidence="1 2">
    <name type="scientific">Rathayibacter rathayi</name>
    <name type="common">Corynebacterium rathayi</name>
    <dbReference type="NCBI Taxonomy" id="33887"/>
    <lineage>
        <taxon>Bacteria</taxon>
        <taxon>Bacillati</taxon>
        <taxon>Actinomycetota</taxon>
        <taxon>Actinomycetes</taxon>
        <taxon>Micrococcales</taxon>
        <taxon>Microbacteriaceae</taxon>
        <taxon>Rathayibacter</taxon>
    </lineage>
</organism>
<evidence type="ECO:0000313" key="1">
    <source>
        <dbReference type="EMBL" id="PPH71359.1"/>
    </source>
</evidence>
<evidence type="ECO:0000313" key="2">
    <source>
        <dbReference type="Proteomes" id="UP000239698"/>
    </source>
</evidence>
<sequence>MQRWEGTPAHVSIGREFALAINHSAEHLNPETHGDLITVLRRFFRQYLEEAVGATVDTA</sequence>
<reference evidence="1 2" key="1">
    <citation type="submission" date="2018-02" db="EMBL/GenBank/DDBJ databases">
        <title>Bacteriophage NCPPB3778 and a type I-E CRISPR drive the evolution of the US Biological Select Agent, Rathayibacter toxicus.</title>
        <authorList>
            <person name="Davis E.W.II."/>
            <person name="Tabima J.F."/>
            <person name="Weisberg A.J."/>
            <person name="Lopes L.D."/>
            <person name="Wiseman M.S."/>
            <person name="Wiseman M.S."/>
            <person name="Pupko T."/>
            <person name="Belcher M.S."/>
            <person name="Sechler A.J."/>
            <person name="Tancos M.A."/>
            <person name="Schroeder B.K."/>
            <person name="Murray T.D."/>
            <person name="Luster D.G."/>
            <person name="Schneider W.L."/>
            <person name="Rogers E."/>
            <person name="Andreote F.D."/>
            <person name="Grunwald N.J."/>
            <person name="Putnam M.L."/>
            <person name="Chang J.H."/>
        </authorList>
    </citation>
    <scope>NUCLEOTIDE SEQUENCE [LARGE SCALE GENOMIC DNA]</scope>
    <source>
        <strain evidence="1 2">AY1D6</strain>
    </source>
</reference>
<dbReference type="EMBL" id="PSVT01000057">
    <property type="protein sequence ID" value="PPH71359.1"/>
    <property type="molecule type" value="Genomic_DNA"/>
</dbReference>
<name>A0ABX5A9S0_RATRA</name>
<gene>
    <name evidence="1" type="ORF">C5C40_15030</name>
</gene>
<accession>A0ABX5A9S0</accession>
<dbReference type="RefSeq" id="WP_104249266.1">
    <property type="nucleotide sequence ID" value="NZ_PSUD01000002.1"/>
</dbReference>